<keyword evidence="2" id="KW-0129">CBS domain</keyword>
<evidence type="ECO:0000259" key="4">
    <source>
        <dbReference type="PROSITE" id="PS51371"/>
    </source>
</evidence>
<dbReference type="PANTHER" id="PTHR48108:SF6">
    <property type="entry name" value="CBS DOMAIN-CONTAINING PROTEIN CBSX1, CHLOROPLASTIC"/>
    <property type="match status" value="1"/>
</dbReference>
<dbReference type="InterPro" id="IPR000644">
    <property type="entry name" value="CBS_dom"/>
</dbReference>
<evidence type="ECO:0000256" key="2">
    <source>
        <dbReference type="PROSITE-ProRule" id="PRU00703"/>
    </source>
</evidence>
<dbReference type="InterPro" id="IPR046342">
    <property type="entry name" value="CBS_dom_sf"/>
</dbReference>
<name>A0A2M7G924_9BACT</name>
<feature type="region of interest" description="Disordered" evidence="3">
    <location>
        <begin position="83"/>
        <end position="112"/>
    </location>
</feature>
<organism evidence="5 6">
    <name type="scientific">bacterium (Candidatus Blackallbacteria) CG17_big_fil_post_rev_8_21_14_2_50_48_46</name>
    <dbReference type="NCBI Taxonomy" id="2014261"/>
    <lineage>
        <taxon>Bacteria</taxon>
        <taxon>Candidatus Blackallbacteria</taxon>
    </lineage>
</organism>
<dbReference type="EMBL" id="PFFQ01000012">
    <property type="protein sequence ID" value="PIW18609.1"/>
    <property type="molecule type" value="Genomic_DNA"/>
</dbReference>
<feature type="compositionally biased region" description="Polar residues" evidence="3">
    <location>
        <begin position="89"/>
        <end position="99"/>
    </location>
</feature>
<sequence length="316" mass="34966">MIKSGSVVQEARGFAMYEKNIVGTYNIKDQFPVFRADDDTAEPPISPVGRAPSVSGMAPISGVVSTLDPLTQWRTFSERLRDRRLAQEQAHQSANQQPSAPAPKPTRPDQQFQKAYESDMVNISTPGGHDPLYMNLQRYLSIVNHPIPDEEKKAYVTEDDEELSNPDGQLRVSDVMTRRVVCVLESTSIEQVASLCNRKGITGVPVINTHRGLIGIVTLTDIVNQMFKQKALSTYANTSGEILEQQALAILEEPVRKYMHRDVITVAPSTTVKEACQIMMQNHIRRVVVTKGDLVKGIFSAQDAVRVLAGADLSIH</sequence>
<proteinExistence type="predicted"/>
<dbReference type="Pfam" id="PF00571">
    <property type="entry name" value="CBS"/>
    <property type="match status" value="2"/>
</dbReference>
<gene>
    <name evidence="5" type="ORF">COW36_04775</name>
</gene>
<dbReference type="Gene3D" id="3.10.580.10">
    <property type="entry name" value="CBS-domain"/>
    <property type="match status" value="1"/>
</dbReference>
<evidence type="ECO:0000256" key="1">
    <source>
        <dbReference type="ARBA" id="ARBA00022737"/>
    </source>
</evidence>
<comment type="caution">
    <text evidence="5">The sequence shown here is derived from an EMBL/GenBank/DDBJ whole genome shotgun (WGS) entry which is preliminary data.</text>
</comment>
<dbReference type="SUPFAM" id="SSF54631">
    <property type="entry name" value="CBS-domain pair"/>
    <property type="match status" value="1"/>
</dbReference>
<protein>
    <recommendedName>
        <fullName evidence="4">CBS domain-containing protein</fullName>
    </recommendedName>
</protein>
<feature type="domain" description="CBS" evidence="4">
    <location>
        <begin position="259"/>
        <end position="315"/>
    </location>
</feature>
<dbReference type="InterPro" id="IPR051462">
    <property type="entry name" value="CBS_domain-containing"/>
</dbReference>
<evidence type="ECO:0000256" key="3">
    <source>
        <dbReference type="SAM" id="MobiDB-lite"/>
    </source>
</evidence>
<accession>A0A2M7G924</accession>
<dbReference type="Proteomes" id="UP000231019">
    <property type="component" value="Unassembled WGS sequence"/>
</dbReference>
<evidence type="ECO:0000313" key="6">
    <source>
        <dbReference type="Proteomes" id="UP000231019"/>
    </source>
</evidence>
<dbReference type="PANTHER" id="PTHR48108">
    <property type="entry name" value="CBS DOMAIN-CONTAINING PROTEIN CBSX2, CHLOROPLASTIC"/>
    <property type="match status" value="1"/>
</dbReference>
<dbReference type="PROSITE" id="PS51371">
    <property type="entry name" value="CBS"/>
    <property type="match status" value="2"/>
</dbReference>
<evidence type="ECO:0000313" key="5">
    <source>
        <dbReference type="EMBL" id="PIW18609.1"/>
    </source>
</evidence>
<feature type="domain" description="CBS" evidence="4">
    <location>
        <begin position="176"/>
        <end position="232"/>
    </location>
</feature>
<keyword evidence="1" id="KW-0677">Repeat</keyword>
<reference evidence="5 6" key="1">
    <citation type="submission" date="2017-09" db="EMBL/GenBank/DDBJ databases">
        <title>Depth-based differentiation of microbial function through sediment-hosted aquifers and enrichment of novel symbionts in the deep terrestrial subsurface.</title>
        <authorList>
            <person name="Probst A.J."/>
            <person name="Ladd B."/>
            <person name="Jarett J.K."/>
            <person name="Geller-Mcgrath D.E."/>
            <person name="Sieber C.M."/>
            <person name="Emerson J.B."/>
            <person name="Anantharaman K."/>
            <person name="Thomas B.C."/>
            <person name="Malmstrom R."/>
            <person name="Stieglmeier M."/>
            <person name="Klingl A."/>
            <person name="Woyke T."/>
            <person name="Ryan C.M."/>
            <person name="Banfield J.F."/>
        </authorList>
    </citation>
    <scope>NUCLEOTIDE SEQUENCE [LARGE SCALE GENOMIC DNA]</scope>
    <source>
        <strain evidence="5">CG17_big_fil_post_rev_8_21_14_2_50_48_46</strain>
    </source>
</reference>
<dbReference type="AlphaFoldDB" id="A0A2M7G924"/>
<dbReference type="SMART" id="SM00116">
    <property type="entry name" value="CBS"/>
    <property type="match status" value="2"/>
</dbReference>